<dbReference type="GO" id="GO:0004620">
    <property type="term" value="F:phospholipase activity"/>
    <property type="evidence" value="ECO:0007669"/>
    <property type="project" value="TreeGrafter"/>
</dbReference>
<evidence type="ECO:0000313" key="3">
    <source>
        <dbReference type="Proteomes" id="UP000236333"/>
    </source>
</evidence>
<dbReference type="GO" id="GO:0030149">
    <property type="term" value="P:sphingolipid catabolic process"/>
    <property type="evidence" value="ECO:0007669"/>
    <property type="project" value="TreeGrafter"/>
</dbReference>
<dbReference type="EMBL" id="PGGS01000138">
    <property type="protein sequence ID" value="PNH08243.1"/>
    <property type="molecule type" value="Genomic_DNA"/>
</dbReference>
<organism evidence="2 3">
    <name type="scientific">Tetrabaena socialis</name>
    <dbReference type="NCBI Taxonomy" id="47790"/>
    <lineage>
        <taxon>Eukaryota</taxon>
        <taxon>Viridiplantae</taxon>
        <taxon>Chlorophyta</taxon>
        <taxon>core chlorophytes</taxon>
        <taxon>Chlorophyceae</taxon>
        <taxon>CS clade</taxon>
        <taxon>Chlamydomonadales</taxon>
        <taxon>Tetrabaenaceae</taxon>
        <taxon>Tetrabaena</taxon>
    </lineage>
</organism>
<sequence length="1684" mass="179191">MERQQKGRRQGTWPPTESREQPEAAAPPQQQFGGADAVATDDPSCIWLPELVQRFTGCLTCNEVACALRLVNKATARQLSRPQYRTVRLSLPVPHQEFAWRWSGTGAMRSLNRLQRKKLTCLTASSGSIANLEVLLAGDSERMTLEGPVLTAAAAAGQLEVCRWLRLQGCPYGMYGYDVLGAAATGGYQALYEWQLADGCPTHPDGALAARLAAVKAASGGHVGLMDWLLGSVPIPRVPDLLQGAAAGVDLPTLQRLHQTYACGSGEGLGREERLAVLAAAAASPTADWRAKVEWLEGRGCPQTAGTCARAAGLPDGQARLEWLRQRGYPLSAEVAVEAARGGNVDALQYVLAEGVQIDARSAQWAASGAALDGHLAVLQALLHAPGVGVPALRSAGAAPAAATNGHTPVVVRLAEVLGAAEVLTVEVAERAARSGSMELLAWLHAHGCPWGASVFAAAARGGSEEQLEWLEAHGCPMGEDGEPYQHALANADLPVLRCLRRLGCPWGPCGRTFMRAIGTYNRERSGNRQPAASLRTVRWLLEEGCPHFAGCLTCNEVACVLRLINKAAAAQFSRPQDRIVRLSLPVPHRAFVWRWSGMGAMRSLNRSQRRQLTCLTARSGSIANLEVLLAGDNKRTIMEGPELTAAAAAGQLEVCRWLRLQGCPYGMYGYDALGAAVKGGHQAVYEWLLAADSCPLRSDAALAAGWAAIQAAGSGQVGLVDWLLGSARIPHAPGLLEAAAVGVDLPTLQRLHQTYACGSGEGLGREERLGVLAAAAASPTADWRAKVEWLEGQGCARTADTCVRAAELPDGQARLEWLRHRGYPLSAGVAVEAARGGNVDALQYVLAEGVQVDARSAQRAASGAALDGHLAVLQALLHAPGFGIPALRSADAALNAAHNGHTPVVVWLAEVLGAAKVLTVEVAECAASSGSMELLVWLHAHGCPWGASVFAAAARGGSEEQLEWLVAHGCPMGHALAYGELPVLRCLRRLGCPWGPCGRTFTRAIGTYNRERSGNRQPTALLRTLGWLLEEGCPVDWDEAMREQQFGGADAVAADDLSRIWLPELVQRFAGCLAPNEVACILRLVNKATTTQFSRPQDRTVRLSLPVPHHAFVWRWSGMGAMRSLNRLQRRQLPCLTARSGSVANLEVLLAGDSEGMTLEGPVLTAAAAAGQLEVCRWLRLHGCQYSHDVLGEAAKGGHQAVYEWLLADGCPTHPDGLRAAGWAAAQAAGGGQVGLMDWLLGSDRIPHVPGLLEGAAAGVDLPTLQRLHHTHTYGFCESLDREERLAVLAAAAASPTADWRAKVEWLEGQGFSRTAATCARAAGLPDGRARLEWLRQRGYPLSAEVAVDAASGGNVDALQYVLAEGAQIDAWSARRAASGAALGGHLAVLQALLHAPGFGIPALRSASVAPAAATNGHMPVVVWLADVLGAAEVLTVEVAGRAAGSGSMELLVWLHAHGCPWGASAFAAAAEWGSEEQLEWLVAHGCPMGEDGEPYQRALANADLPVLRCLRRLGCPWGPCGRTFMRAIGTYNRERSGNRQPAALLRTLGLLLEEGCPVDWDEAMREAWCDPGLQTCAPACMERQQKGERQGTWPPTEPREQPEAAAPQPQQQFGGAEAVDADDPSRIWLPELVQRFAGCLAPNEVACVLRLVNKATTTQFSRPQYRTVRLSLPVPHHAFVWR</sequence>
<protein>
    <submittedName>
        <fullName evidence="2">Ankyrin repeat domain-containing protein</fullName>
    </submittedName>
</protein>
<dbReference type="PANTHER" id="PTHR12393">
    <property type="entry name" value="SPHINGOMYELIN PHOSPHODIESTERASE RELATED"/>
    <property type="match status" value="1"/>
</dbReference>
<proteinExistence type="predicted"/>
<dbReference type="GO" id="GO:0071944">
    <property type="term" value="C:cell periphery"/>
    <property type="evidence" value="ECO:0007669"/>
    <property type="project" value="TreeGrafter"/>
</dbReference>
<dbReference type="GO" id="GO:0005783">
    <property type="term" value="C:endoplasmic reticulum"/>
    <property type="evidence" value="ECO:0007669"/>
    <property type="project" value="TreeGrafter"/>
</dbReference>
<dbReference type="Gene3D" id="1.25.40.20">
    <property type="entry name" value="Ankyrin repeat-containing domain"/>
    <property type="match status" value="4"/>
</dbReference>
<feature type="compositionally biased region" description="Low complexity" evidence="1">
    <location>
        <begin position="1605"/>
        <end position="1620"/>
    </location>
</feature>
<keyword evidence="3" id="KW-1185">Reference proteome</keyword>
<feature type="region of interest" description="Disordered" evidence="1">
    <location>
        <begin position="1"/>
        <end position="37"/>
    </location>
</feature>
<dbReference type="SUPFAM" id="SSF48403">
    <property type="entry name" value="Ankyrin repeat"/>
    <property type="match status" value="3"/>
</dbReference>
<reference evidence="2 3" key="1">
    <citation type="journal article" date="2017" name="Mol. Biol. Evol.">
        <title>The 4-celled Tetrabaena socialis nuclear genome reveals the essential components for genetic control of cell number at the origin of multicellularity in the volvocine lineage.</title>
        <authorList>
            <person name="Featherston J."/>
            <person name="Arakaki Y."/>
            <person name="Hanschen E.R."/>
            <person name="Ferris P.J."/>
            <person name="Michod R.E."/>
            <person name="Olson B.J.S.C."/>
            <person name="Nozaki H."/>
            <person name="Durand P.M."/>
        </authorList>
    </citation>
    <scope>NUCLEOTIDE SEQUENCE [LARGE SCALE GENOMIC DNA]</scope>
    <source>
        <strain evidence="2 3">NIES-571</strain>
    </source>
</reference>
<gene>
    <name evidence="2" type="ORF">TSOC_005246</name>
</gene>
<name>A0A2J8A6X8_9CHLO</name>
<evidence type="ECO:0000313" key="2">
    <source>
        <dbReference type="EMBL" id="PNH08243.1"/>
    </source>
</evidence>
<dbReference type="InterPro" id="IPR036770">
    <property type="entry name" value="Ankyrin_rpt-contain_sf"/>
</dbReference>
<accession>A0A2J8A6X8</accession>
<dbReference type="GO" id="GO:0016020">
    <property type="term" value="C:membrane"/>
    <property type="evidence" value="ECO:0007669"/>
    <property type="project" value="TreeGrafter"/>
</dbReference>
<dbReference type="OrthoDB" id="6577846at2759"/>
<dbReference type="Proteomes" id="UP000236333">
    <property type="component" value="Unassembled WGS sequence"/>
</dbReference>
<feature type="region of interest" description="Disordered" evidence="1">
    <location>
        <begin position="1587"/>
        <end position="1622"/>
    </location>
</feature>
<comment type="caution">
    <text evidence="2">The sequence shown here is derived from an EMBL/GenBank/DDBJ whole genome shotgun (WGS) entry which is preliminary data.</text>
</comment>
<evidence type="ECO:0000256" key="1">
    <source>
        <dbReference type="SAM" id="MobiDB-lite"/>
    </source>
</evidence>
<dbReference type="PANTHER" id="PTHR12393:SF6">
    <property type="entry name" value="SPHINGOMYELIN PHOSPHODIESTERASE 2"/>
    <property type="match status" value="1"/>
</dbReference>
<feature type="non-terminal residue" evidence="2">
    <location>
        <position position="1684"/>
    </location>
</feature>
<dbReference type="GO" id="GO:0046513">
    <property type="term" value="P:ceramide biosynthetic process"/>
    <property type="evidence" value="ECO:0007669"/>
    <property type="project" value="TreeGrafter"/>
</dbReference>